<evidence type="ECO:0000313" key="3">
    <source>
        <dbReference type="EMBL" id="RXK61837.1"/>
    </source>
</evidence>
<feature type="signal peptide" evidence="1">
    <location>
        <begin position="1"/>
        <end position="22"/>
    </location>
</feature>
<dbReference type="InterPro" id="IPR050904">
    <property type="entry name" value="Adhesion/Biosynth-related"/>
</dbReference>
<dbReference type="InterPro" id="IPR000782">
    <property type="entry name" value="FAS1_domain"/>
</dbReference>
<dbReference type="Gene3D" id="2.30.180.10">
    <property type="entry name" value="FAS1 domain"/>
    <property type="match status" value="2"/>
</dbReference>
<gene>
    <name evidence="3" type="ORF">ESA94_02140</name>
</gene>
<dbReference type="PANTHER" id="PTHR10900">
    <property type="entry name" value="PERIOSTIN-RELATED"/>
    <property type="match status" value="1"/>
</dbReference>
<dbReference type="PANTHER" id="PTHR10900:SF77">
    <property type="entry name" value="FI19380P1"/>
    <property type="match status" value="1"/>
</dbReference>
<comment type="caution">
    <text evidence="3">The sequence shown here is derived from an EMBL/GenBank/DDBJ whole genome shotgun (WGS) entry which is preliminary data.</text>
</comment>
<dbReference type="AlphaFoldDB" id="A0A4Q1CLF0"/>
<dbReference type="RefSeq" id="WP_129129209.1">
    <property type="nucleotide sequence ID" value="NZ_SDHW01000001.1"/>
</dbReference>
<evidence type="ECO:0000256" key="1">
    <source>
        <dbReference type="SAM" id="SignalP"/>
    </source>
</evidence>
<keyword evidence="1" id="KW-0732">Signal</keyword>
<dbReference type="Proteomes" id="UP000290204">
    <property type="component" value="Unassembled WGS sequence"/>
</dbReference>
<dbReference type="Pfam" id="PF02469">
    <property type="entry name" value="Fasciclin"/>
    <property type="match status" value="1"/>
</dbReference>
<organism evidence="3 4">
    <name type="scientific">Lacibacter luteus</name>
    <dbReference type="NCBI Taxonomy" id="2508719"/>
    <lineage>
        <taxon>Bacteria</taxon>
        <taxon>Pseudomonadati</taxon>
        <taxon>Bacteroidota</taxon>
        <taxon>Chitinophagia</taxon>
        <taxon>Chitinophagales</taxon>
        <taxon>Chitinophagaceae</taxon>
        <taxon>Lacibacter</taxon>
    </lineage>
</organism>
<feature type="domain" description="FAS1" evidence="2">
    <location>
        <begin position="42"/>
        <end position="196"/>
    </location>
</feature>
<dbReference type="OrthoDB" id="1144324at2"/>
<accession>A0A4Q1CLF0</accession>
<evidence type="ECO:0000259" key="2">
    <source>
        <dbReference type="PROSITE" id="PS50213"/>
    </source>
</evidence>
<proteinExistence type="predicted"/>
<sequence length="425" mass="43999">MLNKFLKTSRLTVIAASLATLGACNKLYEPVPYTAYSEGDVANTVYKKLAANTNYSVFVAALVRTGISAELDVANAKFTVFAPDNTAMATAGITSTTVAAIPLADLTAAINYHIIPAENILFAQIPEAFPNVEKKSKLNITTTAFIASIPTTAIPIKMSIFPSKRGTTAWANNIPVVSADIMTGSNGVVHRVAAVVAPPTRVLLDTLSRDTDFSYFMAAVVRADSGLVTTASPSLQYALGQPFANLTVFAPTNAAFQAVLYAKAYPIVWGQMYKAVYDAQIAGGADAATADAAAKAYADANAPAATTALVGSPTVFSNAALYGVLTAQVVRGIVVYHFMGQRAYSVNFGSTAANYPTLLNSAIPSHPGLAISSTLSSGLGVGLSVKGAANATAATAAPASASIPLVDRNAVNGNFFKINQVLLPQ</sequence>
<keyword evidence="4" id="KW-1185">Reference proteome</keyword>
<name>A0A4Q1CLF0_9BACT</name>
<evidence type="ECO:0000313" key="4">
    <source>
        <dbReference type="Proteomes" id="UP000290204"/>
    </source>
</evidence>
<dbReference type="PROSITE" id="PS50213">
    <property type="entry name" value="FAS1"/>
    <property type="match status" value="2"/>
</dbReference>
<dbReference type="EMBL" id="SDHW01000001">
    <property type="protein sequence ID" value="RXK61837.1"/>
    <property type="molecule type" value="Genomic_DNA"/>
</dbReference>
<feature type="domain" description="FAS1" evidence="2">
    <location>
        <begin position="200"/>
        <end position="422"/>
    </location>
</feature>
<dbReference type="PROSITE" id="PS51257">
    <property type="entry name" value="PROKAR_LIPOPROTEIN"/>
    <property type="match status" value="1"/>
</dbReference>
<reference evidence="3 4" key="1">
    <citation type="submission" date="2019-01" db="EMBL/GenBank/DDBJ databases">
        <title>Lacibacter sp. strain TTM-7.</title>
        <authorList>
            <person name="Chen W.-M."/>
        </authorList>
    </citation>
    <scope>NUCLEOTIDE SEQUENCE [LARGE SCALE GENOMIC DNA]</scope>
    <source>
        <strain evidence="3 4">TTM-7</strain>
    </source>
</reference>
<dbReference type="InterPro" id="IPR036378">
    <property type="entry name" value="FAS1_dom_sf"/>
</dbReference>
<protein>
    <recommendedName>
        <fullName evidence="2">FAS1 domain-containing protein</fullName>
    </recommendedName>
</protein>
<dbReference type="SUPFAM" id="SSF82153">
    <property type="entry name" value="FAS1 domain"/>
    <property type="match status" value="2"/>
</dbReference>
<feature type="chain" id="PRO_5020179343" description="FAS1 domain-containing protein" evidence="1">
    <location>
        <begin position="23"/>
        <end position="425"/>
    </location>
</feature>
<dbReference type="SMART" id="SM00554">
    <property type="entry name" value="FAS1"/>
    <property type="match status" value="1"/>
</dbReference>